<dbReference type="CDD" id="cd18121">
    <property type="entry name" value="ATP-synt_Fo_c"/>
    <property type="match status" value="1"/>
</dbReference>
<reference evidence="16 17" key="1">
    <citation type="journal article" date="2016" name="Nat. Commun.">
        <title>Thousands of microbial genomes shed light on interconnected biogeochemical processes in an aquifer system.</title>
        <authorList>
            <person name="Anantharaman K."/>
            <person name="Brown C.T."/>
            <person name="Hug L.A."/>
            <person name="Sharon I."/>
            <person name="Castelle C.J."/>
            <person name="Probst A.J."/>
            <person name="Thomas B.C."/>
            <person name="Singh A."/>
            <person name="Wilkins M.J."/>
            <person name="Karaoz U."/>
            <person name="Brodie E.L."/>
            <person name="Williams K.H."/>
            <person name="Hubbard S.S."/>
            <person name="Banfield J.F."/>
        </authorList>
    </citation>
    <scope>NUCLEOTIDE SEQUENCE [LARGE SCALE GENOMIC DNA]</scope>
</reference>
<evidence type="ECO:0000256" key="6">
    <source>
        <dbReference type="ARBA" id="ARBA00022692"/>
    </source>
</evidence>
<dbReference type="SUPFAM" id="SSF81333">
    <property type="entry name" value="F1F0 ATP synthase subunit C"/>
    <property type="match status" value="1"/>
</dbReference>
<dbReference type="Proteomes" id="UP000177996">
    <property type="component" value="Unassembled WGS sequence"/>
</dbReference>
<protein>
    <recommendedName>
        <fullName evidence="14">ATP synthase subunit c</fullName>
    </recommendedName>
    <alternativeName>
        <fullName evidence="14">ATP synthase F(0) sector subunit c</fullName>
    </alternativeName>
    <alternativeName>
        <fullName evidence="14">F-type ATPase subunit c</fullName>
        <shortName evidence="14">F-ATPase subunit c</shortName>
    </alternativeName>
    <alternativeName>
        <fullName evidence="14">Lipid-binding protein</fullName>
    </alternativeName>
</protein>
<evidence type="ECO:0000313" key="16">
    <source>
        <dbReference type="EMBL" id="OGZ08466.1"/>
    </source>
</evidence>
<keyword evidence="11 14" id="KW-0472">Membrane</keyword>
<dbReference type="GO" id="GO:0008289">
    <property type="term" value="F:lipid binding"/>
    <property type="evidence" value="ECO:0007669"/>
    <property type="project" value="UniProtKB-KW"/>
</dbReference>
<evidence type="ECO:0000256" key="8">
    <source>
        <dbReference type="ARBA" id="ARBA00022989"/>
    </source>
</evidence>
<feature type="transmembrane region" description="Helical" evidence="14">
    <location>
        <begin position="12"/>
        <end position="31"/>
    </location>
</feature>
<evidence type="ECO:0000256" key="1">
    <source>
        <dbReference type="ARBA" id="ARBA00004141"/>
    </source>
</evidence>
<keyword evidence="7 14" id="KW-0375">Hydrogen ion transport</keyword>
<evidence type="ECO:0000256" key="7">
    <source>
        <dbReference type="ARBA" id="ARBA00022781"/>
    </source>
</evidence>
<feature type="domain" description="V-ATPase proteolipid subunit C-like" evidence="15">
    <location>
        <begin position="9"/>
        <end position="71"/>
    </location>
</feature>
<dbReference type="Pfam" id="PF00137">
    <property type="entry name" value="ATP-synt_C"/>
    <property type="match status" value="1"/>
</dbReference>
<keyword evidence="6 14" id="KW-0812">Transmembrane</keyword>
<evidence type="ECO:0000256" key="12">
    <source>
        <dbReference type="ARBA" id="ARBA00023310"/>
    </source>
</evidence>
<accession>A0A1G2D491</accession>
<evidence type="ECO:0000256" key="4">
    <source>
        <dbReference type="ARBA" id="ARBA00022475"/>
    </source>
</evidence>
<feature type="transmembrane region" description="Helical" evidence="14">
    <location>
        <begin position="51"/>
        <end position="77"/>
    </location>
</feature>
<keyword evidence="8 14" id="KW-1133">Transmembrane helix</keyword>
<dbReference type="Gene3D" id="1.20.20.10">
    <property type="entry name" value="F1F0 ATP synthase subunit C"/>
    <property type="match status" value="1"/>
</dbReference>
<evidence type="ECO:0000256" key="14">
    <source>
        <dbReference type="HAMAP-Rule" id="MF_01396"/>
    </source>
</evidence>
<keyword evidence="4 14" id="KW-1003">Cell membrane</keyword>
<evidence type="ECO:0000256" key="13">
    <source>
        <dbReference type="ARBA" id="ARBA00025198"/>
    </source>
</evidence>
<dbReference type="InterPro" id="IPR038662">
    <property type="entry name" value="ATP_synth_F0_csu_sf"/>
</dbReference>
<dbReference type="InterPro" id="IPR020537">
    <property type="entry name" value="ATP_synth_F0_csu_DDCD_BS"/>
</dbReference>
<evidence type="ECO:0000256" key="3">
    <source>
        <dbReference type="ARBA" id="ARBA00022448"/>
    </source>
</evidence>
<dbReference type="InterPro" id="IPR035921">
    <property type="entry name" value="F/V-ATP_Csub_sf"/>
</dbReference>
<dbReference type="InterPro" id="IPR005953">
    <property type="entry name" value="ATP_synth_csu_bac/chlpt"/>
</dbReference>
<evidence type="ECO:0000256" key="2">
    <source>
        <dbReference type="ARBA" id="ARBA00006704"/>
    </source>
</evidence>
<keyword evidence="10 14" id="KW-0446">Lipid-binding</keyword>
<gene>
    <name evidence="14" type="primary">atpE</name>
    <name evidence="16" type="ORF">A3D65_01145</name>
</gene>
<dbReference type="STRING" id="1798661.A3D65_01145"/>
<comment type="subcellular location">
    <subcellularLocation>
        <location evidence="14">Cell membrane</location>
        <topology evidence="14">Multi-pass membrane protein</topology>
    </subcellularLocation>
    <subcellularLocation>
        <location evidence="1">Membrane</location>
        <topology evidence="1">Multi-pass membrane protein</topology>
    </subcellularLocation>
</comment>
<dbReference type="AlphaFoldDB" id="A0A1G2D491"/>
<dbReference type="PROSITE" id="PS00605">
    <property type="entry name" value="ATPASE_C"/>
    <property type="match status" value="1"/>
</dbReference>
<dbReference type="FunFam" id="1.20.20.10:FF:000004">
    <property type="entry name" value="ATP synthase subunit c"/>
    <property type="match status" value="1"/>
</dbReference>
<comment type="function">
    <text evidence="13 14">F(1)F(0) ATP synthase produces ATP from ADP in the presence of a proton or sodium gradient. F-type ATPases consist of two structural domains, F(1) containing the extramembraneous catalytic core and F(0) containing the membrane proton channel, linked together by a central stalk and a peripheral stalk. During catalysis, ATP synthesis in the catalytic domain of F(1) is coupled via a rotary mechanism of the central stalk subunits to proton translocation.</text>
</comment>
<evidence type="ECO:0000256" key="11">
    <source>
        <dbReference type="ARBA" id="ARBA00023136"/>
    </source>
</evidence>
<keyword evidence="3 14" id="KW-0813">Transport</keyword>
<dbReference type="EMBL" id="MHLL01000034">
    <property type="protein sequence ID" value="OGZ08466.1"/>
    <property type="molecule type" value="Genomic_DNA"/>
</dbReference>
<dbReference type="GO" id="GO:0033177">
    <property type="term" value="C:proton-transporting two-sector ATPase complex, proton-transporting domain"/>
    <property type="evidence" value="ECO:0007669"/>
    <property type="project" value="InterPro"/>
</dbReference>
<dbReference type="GO" id="GO:0046933">
    <property type="term" value="F:proton-transporting ATP synthase activity, rotational mechanism"/>
    <property type="evidence" value="ECO:0007669"/>
    <property type="project" value="UniProtKB-UniRule"/>
</dbReference>
<comment type="similarity">
    <text evidence="2 14">Belongs to the ATPase C chain family.</text>
</comment>
<dbReference type="InterPro" id="IPR000454">
    <property type="entry name" value="ATP_synth_F0_csu"/>
</dbReference>
<feature type="site" description="Reversibly protonated during proton transport" evidence="14">
    <location>
        <position position="59"/>
    </location>
</feature>
<evidence type="ECO:0000256" key="5">
    <source>
        <dbReference type="ARBA" id="ARBA00022547"/>
    </source>
</evidence>
<name>A0A1G2D491_9BACT</name>
<dbReference type="InterPro" id="IPR002379">
    <property type="entry name" value="ATPase_proteolipid_c-like_dom"/>
</dbReference>
<keyword evidence="5 14" id="KW-0138">CF(0)</keyword>
<sequence length="79" mass="7859">MELESAKTLGMALAAGLGVIGPGVGIGVLVGHALEAIGRNPDAQGKIMTTMFIGIAFTEALAILALVFAVLVANGALIK</sequence>
<evidence type="ECO:0000313" key="17">
    <source>
        <dbReference type="Proteomes" id="UP000177996"/>
    </source>
</evidence>
<dbReference type="NCBIfam" id="TIGR01260">
    <property type="entry name" value="ATP_synt_c"/>
    <property type="match status" value="1"/>
</dbReference>
<dbReference type="GO" id="GO:0005886">
    <property type="term" value="C:plasma membrane"/>
    <property type="evidence" value="ECO:0007669"/>
    <property type="project" value="UniProtKB-SubCell"/>
</dbReference>
<organism evidence="16 17">
    <name type="scientific">Candidatus Lloydbacteria bacterium RIFCSPHIGHO2_02_FULL_50_13</name>
    <dbReference type="NCBI Taxonomy" id="1798661"/>
    <lineage>
        <taxon>Bacteria</taxon>
        <taxon>Candidatus Lloydiibacteriota</taxon>
    </lineage>
</organism>
<comment type="function">
    <text evidence="14">Key component of the F(0) channel; it plays a direct role in translocation across the membrane. A homomeric c-ring of between 10-14 subunits forms the central stalk rotor element with the F(1) delta and epsilon subunits.</text>
</comment>
<evidence type="ECO:0000259" key="15">
    <source>
        <dbReference type="Pfam" id="PF00137"/>
    </source>
</evidence>
<dbReference type="GO" id="GO:0045259">
    <property type="term" value="C:proton-transporting ATP synthase complex"/>
    <property type="evidence" value="ECO:0007669"/>
    <property type="project" value="UniProtKB-KW"/>
</dbReference>
<evidence type="ECO:0000256" key="9">
    <source>
        <dbReference type="ARBA" id="ARBA00023065"/>
    </source>
</evidence>
<proteinExistence type="inferred from homology"/>
<dbReference type="PRINTS" id="PR00124">
    <property type="entry name" value="ATPASEC"/>
</dbReference>
<comment type="caution">
    <text evidence="16">The sequence shown here is derived from an EMBL/GenBank/DDBJ whole genome shotgun (WGS) entry which is preliminary data.</text>
</comment>
<evidence type="ECO:0000256" key="10">
    <source>
        <dbReference type="ARBA" id="ARBA00023121"/>
    </source>
</evidence>
<keyword evidence="12 14" id="KW-0066">ATP synthesis</keyword>
<dbReference type="HAMAP" id="MF_01396">
    <property type="entry name" value="ATP_synth_c_bact"/>
    <property type="match status" value="1"/>
</dbReference>
<keyword evidence="9 14" id="KW-0406">Ion transport</keyword>